<evidence type="ECO:0000256" key="5">
    <source>
        <dbReference type="NCBIfam" id="TIGR00205"/>
    </source>
</evidence>
<keyword evidence="3 4" id="KW-0975">Bacterial flagellum</keyword>
<dbReference type="NCBIfam" id="TIGR00205">
    <property type="entry name" value="fliE"/>
    <property type="match status" value="1"/>
</dbReference>
<keyword evidence="8" id="KW-1185">Reference proteome</keyword>
<dbReference type="PRINTS" id="PR01006">
    <property type="entry name" value="FLGHOOKFLIE"/>
</dbReference>
<protein>
    <recommendedName>
        <fullName evidence="4 5">Flagellar hook-basal body complex protein FliE</fullName>
    </recommendedName>
</protein>
<sequence length="121" mass="12092">MSSMGIEAIGAATSGLSSLQLPGAPTVGATDTALTAGQAQAPTGPQGPSGDFGNLLIKSLDSVEAMGDKASNLSVQAATGDLNAIHDYTIAATEAQVATQLTVAVRNKAVDAFNEIMRMSV</sequence>
<dbReference type="PANTHER" id="PTHR34653">
    <property type="match status" value="1"/>
</dbReference>
<comment type="caution">
    <text evidence="7">The sequence shown here is derived from an EMBL/GenBank/DDBJ whole genome shotgun (WGS) entry which is preliminary data.</text>
</comment>
<feature type="compositionally biased region" description="Polar residues" evidence="6">
    <location>
        <begin position="32"/>
        <end position="43"/>
    </location>
</feature>
<proteinExistence type="inferred from homology"/>
<comment type="subcellular location">
    <subcellularLocation>
        <location evidence="1 4">Bacterial flagellum basal body</location>
    </subcellularLocation>
</comment>
<evidence type="ECO:0000256" key="1">
    <source>
        <dbReference type="ARBA" id="ARBA00004117"/>
    </source>
</evidence>
<dbReference type="PANTHER" id="PTHR34653:SF1">
    <property type="entry name" value="FLAGELLAR HOOK-BASAL BODY COMPLEX PROTEIN FLIE"/>
    <property type="match status" value="1"/>
</dbReference>
<gene>
    <name evidence="4" type="primary">fliE</name>
    <name evidence="7" type="ORF">GCM10009798_16480</name>
</gene>
<dbReference type="Pfam" id="PF02049">
    <property type="entry name" value="FliE"/>
    <property type="match status" value="1"/>
</dbReference>
<reference evidence="8" key="1">
    <citation type="journal article" date="2019" name="Int. J. Syst. Evol. Microbiol.">
        <title>The Global Catalogue of Microorganisms (GCM) 10K type strain sequencing project: providing services to taxonomists for standard genome sequencing and annotation.</title>
        <authorList>
            <consortium name="The Broad Institute Genomics Platform"/>
            <consortium name="The Broad Institute Genome Sequencing Center for Infectious Disease"/>
            <person name="Wu L."/>
            <person name="Ma J."/>
        </authorList>
    </citation>
    <scope>NUCLEOTIDE SEQUENCE [LARGE SCALE GENOMIC DNA]</scope>
    <source>
        <strain evidence="8">JCM 15309</strain>
    </source>
</reference>
<evidence type="ECO:0000256" key="3">
    <source>
        <dbReference type="ARBA" id="ARBA00023143"/>
    </source>
</evidence>
<dbReference type="InterPro" id="IPR001624">
    <property type="entry name" value="FliE"/>
</dbReference>
<dbReference type="EMBL" id="BAAAPB010000001">
    <property type="protein sequence ID" value="GAA1957742.1"/>
    <property type="molecule type" value="Genomic_DNA"/>
</dbReference>
<evidence type="ECO:0000313" key="8">
    <source>
        <dbReference type="Proteomes" id="UP001500571"/>
    </source>
</evidence>
<dbReference type="Proteomes" id="UP001500571">
    <property type="component" value="Unassembled WGS sequence"/>
</dbReference>
<name>A0ABP5C543_9ACTN</name>
<evidence type="ECO:0000313" key="7">
    <source>
        <dbReference type="EMBL" id="GAA1957742.1"/>
    </source>
</evidence>
<dbReference type="RefSeq" id="WP_344044269.1">
    <property type="nucleotide sequence ID" value="NZ_BAAAPB010000001.1"/>
</dbReference>
<feature type="region of interest" description="Disordered" evidence="6">
    <location>
        <begin position="27"/>
        <end position="52"/>
    </location>
</feature>
<comment type="similarity">
    <text evidence="2 4">Belongs to the FliE family.</text>
</comment>
<evidence type="ECO:0000256" key="2">
    <source>
        <dbReference type="ARBA" id="ARBA00009272"/>
    </source>
</evidence>
<organism evidence="7 8">
    <name type="scientific">Nocardioides panacihumi</name>
    <dbReference type="NCBI Taxonomy" id="400774"/>
    <lineage>
        <taxon>Bacteria</taxon>
        <taxon>Bacillati</taxon>
        <taxon>Actinomycetota</taxon>
        <taxon>Actinomycetes</taxon>
        <taxon>Propionibacteriales</taxon>
        <taxon>Nocardioidaceae</taxon>
        <taxon>Nocardioides</taxon>
    </lineage>
</organism>
<evidence type="ECO:0000256" key="4">
    <source>
        <dbReference type="HAMAP-Rule" id="MF_00724"/>
    </source>
</evidence>
<dbReference type="HAMAP" id="MF_00724">
    <property type="entry name" value="FliE"/>
    <property type="match status" value="1"/>
</dbReference>
<evidence type="ECO:0000256" key="6">
    <source>
        <dbReference type="SAM" id="MobiDB-lite"/>
    </source>
</evidence>
<accession>A0ABP5C543</accession>